<dbReference type="AlphaFoldDB" id="A0A835LFS3"/>
<reference evidence="1 2" key="1">
    <citation type="submission" date="2020-10" db="EMBL/GenBank/DDBJ databases">
        <title>The Coptis chinensis genome and diversification of protoberbering-type alkaloids.</title>
        <authorList>
            <person name="Wang B."/>
            <person name="Shu S."/>
            <person name="Song C."/>
            <person name="Liu Y."/>
        </authorList>
    </citation>
    <scope>NUCLEOTIDE SEQUENCE [LARGE SCALE GENOMIC DNA]</scope>
    <source>
        <strain evidence="1">HL-2020</strain>
        <tissue evidence="1">Leaf</tissue>
    </source>
</reference>
<dbReference type="EMBL" id="JADFTS010000009">
    <property type="protein sequence ID" value="KAF9590229.1"/>
    <property type="molecule type" value="Genomic_DNA"/>
</dbReference>
<keyword evidence="2" id="KW-1185">Reference proteome</keyword>
<protein>
    <submittedName>
        <fullName evidence="1">Uncharacterized protein</fullName>
    </submittedName>
</protein>
<comment type="caution">
    <text evidence="1">The sequence shown here is derived from an EMBL/GenBank/DDBJ whole genome shotgun (WGS) entry which is preliminary data.</text>
</comment>
<proteinExistence type="predicted"/>
<accession>A0A835LFS3</accession>
<organism evidence="1 2">
    <name type="scientific">Coptis chinensis</name>
    <dbReference type="NCBI Taxonomy" id="261450"/>
    <lineage>
        <taxon>Eukaryota</taxon>
        <taxon>Viridiplantae</taxon>
        <taxon>Streptophyta</taxon>
        <taxon>Embryophyta</taxon>
        <taxon>Tracheophyta</taxon>
        <taxon>Spermatophyta</taxon>
        <taxon>Magnoliopsida</taxon>
        <taxon>Ranunculales</taxon>
        <taxon>Ranunculaceae</taxon>
        <taxon>Coptidoideae</taxon>
        <taxon>Coptis</taxon>
    </lineage>
</organism>
<dbReference type="Proteomes" id="UP000631114">
    <property type="component" value="Unassembled WGS sequence"/>
</dbReference>
<dbReference type="OrthoDB" id="1895098at2759"/>
<evidence type="ECO:0000313" key="1">
    <source>
        <dbReference type="EMBL" id="KAF9590229.1"/>
    </source>
</evidence>
<name>A0A835LFS3_9MAGN</name>
<sequence length="94" mass="10638">MTSGALRNLKLCLSSKHFGAEGVSGSGGVEDIRLENWANAYFLGVRYSEMCSTLAECFNAWITNERFLPITPMLFGIMEKMMEMSWNKLEESMK</sequence>
<gene>
    <name evidence="1" type="ORF">IFM89_032007</name>
</gene>
<evidence type="ECO:0000313" key="2">
    <source>
        <dbReference type="Proteomes" id="UP000631114"/>
    </source>
</evidence>